<feature type="compositionally biased region" description="Basic residues" evidence="1">
    <location>
        <begin position="115"/>
        <end position="131"/>
    </location>
</feature>
<gene>
    <name evidence="2" type="ORF">CIPAW_05G204100</name>
</gene>
<protein>
    <submittedName>
        <fullName evidence="2">Uncharacterized protein</fullName>
    </submittedName>
</protein>
<dbReference type="Proteomes" id="UP000811609">
    <property type="component" value="Chromosome 5"/>
</dbReference>
<dbReference type="EMBL" id="CM031813">
    <property type="protein sequence ID" value="KAG6655275.1"/>
    <property type="molecule type" value="Genomic_DNA"/>
</dbReference>
<evidence type="ECO:0000313" key="3">
    <source>
        <dbReference type="Proteomes" id="UP000811609"/>
    </source>
</evidence>
<feature type="region of interest" description="Disordered" evidence="1">
    <location>
        <begin position="58"/>
        <end position="131"/>
    </location>
</feature>
<feature type="compositionally biased region" description="Polar residues" evidence="1">
    <location>
        <begin position="62"/>
        <end position="76"/>
    </location>
</feature>
<proteinExistence type="predicted"/>
<name>A0A8T1QLK2_CARIL</name>
<evidence type="ECO:0000256" key="1">
    <source>
        <dbReference type="SAM" id="MobiDB-lite"/>
    </source>
</evidence>
<accession>A0A8T1QLK2</accession>
<dbReference type="AlphaFoldDB" id="A0A8T1QLK2"/>
<organism evidence="2 3">
    <name type="scientific">Carya illinoinensis</name>
    <name type="common">Pecan</name>
    <dbReference type="NCBI Taxonomy" id="32201"/>
    <lineage>
        <taxon>Eukaryota</taxon>
        <taxon>Viridiplantae</taxon>
        <taxon>Streptophyta</taxon>
        <taxon>Embryophyta</taxon>
        <taxon>Tracheophyta</taxon>
        <taxon>Spermatophyta</taxon>
        <taxon>Magnoliopsida</taxon>
        <taxon>eudicotyledons</taxon>
        <taxon>Gunneridae</taxon>
        <taxon>Pentapetalae</taxon>
        <taxon>rosids</taxon>
        <taxon>fabids</taxon>
        <taxon>Fagales</taxon>
        <taxon>Juglandaceae</taxon>
        <taxon>Carya</taxon>
    </lineage>
</organism>
<keyword evidence="3" id="KW-1185">Reference proteome</keyword>
<reference evidence="2" key="1">
    <citation type="submission" date="2020-12" db="EMBL/GenBank/DDBJ databases">
        <title>WGS assembly of Carya illinoinensis cv. Pawnee.</title>
        <authorList>
            <person name="Platts A."/>
            <person name="Shu S."/>
            <person name="Wright S."/>
            <person name="Barry K."/>
            <person name="Edger P."/>
            <person name="Pires J.C."/>
            <person name="Schmutz J."/>
        </authorList>
    </citation>
    <scope>NUCLEOTIDE SEQUENCE</scope>
    <source>
        <tissue evidence="2">Leaf</tissue>
    </source>
</reference>
<feature type="compositionally biased region" description="Basic and acidic residues" evidence="1">
    <location>
        <begin position="77"/>
        <end position="89"/>
    </location>
</feature>
<sequence>MLEELNLLSVSLDARELQPGNNMSTIGELSKRLQSRRQHVEPFLNKLFLQLTTIHPVETSEIDNTSVNRYNEMDSNSEAKEGNSVDKGKSYASEVAAVSGAYSQSSKETQNKGKGSNKSKKKNRSKGSRKK</sequence>
<comment type="caution">
    <text evidence="2">The sequence shown here is derived from an EMBL/GenBank/DDBJ whole genome shotgun (WGS) entry which is preliminary data.</text>
</comment>
<evidence type="ECO:0000313" key="2">
    <source>
        <dbReference type="EMBL" id="KAG6655275.1"/>
    </source>
</evidence>